<dbReference type="InterPro" id="IPR026444">
    <property type="entry name" value="Secre_tail"/>
</dbReference>
<comment type="caution">
    <text evidence="2">The sequence shown here is derived from an EMBL/GenBank/DDBJ whole genome shotgun (WGS) entry which is preliminary data.</text>
</comment>
<dbReference type="EMBL" id="VBOS01000248">
    <property type="protein sequence ID" value="TMQ54780.1"/>
    <property type="molecule type" value="Genomic_DNA"/>
</dbReference>
<organism evidence="2 3">
    <name type="scientific">Eiseniibacteriota bacterium</name>
    <dbReference type="NCBI Taxonomy" id="2212470"/>
    <lineage>
        <taxon>Bacteria</taxon>
        <taxon>Candidatus Eiseniibacteriota</taxon>
    </lineage>
</organism>
<evidence type="ECO:0000256" key="1">
    <source>
        <dbReference type="SAM" id="MobiDB-lite"/>
    </source>
</evidence>
<dbReference type="Proteomes" id="UP000317716">
    <property type="component" value="Unassembled WGS sequence"/>
</dbReference>
<evidence type="ECO:0000313" key="3">
    <source>
        <dbReference type="Proteomes" id="UP000317716"/>
    </source>
</evidence>
<accession>A0A538STS7</accession>
<evidence type="ECO:0000313" key="2">
    <source>
        <dbReference type="EMBL" id="TMQ54780.1"/>
    </source>
</evidence>
<name>A0A538STS7_UNCEI</name>
<feature type="region of interest" description="Disordered" evidence="1">
    <location>
        <begin position="1"/>
        <end position="20"/>
    </location>
</feature>
<dbReference type="AlphaFoldDB" id="A0A538STS7"/>
<protein>
    <submittedName>
        <fullName evidence="2">T9SS type A sorting domain-containing protein</fullName>
    </submittedName>
</protein>
<reference evidence="2 3" key="1">
    <citation type="journal article" date="2019" name="Nat. Microbiol.">
        <title>Mediterranean grassland soil C-N compound turnover is dependent on rainfall and depth, and is mediated by genomically divergent microorganisms.</title>
        <authorList>
            <person name="Diamond S."/>
            <person name="Andeer P.F."/>
            <person name="Li Z."/>
            <person name="Crits-Christoph A."/>
            <person name="Burstein D."/>
            <person name="Anantharaman K."/>
            <person name="Lane K.R."/>
            <person name="Thomas B.C."/>
            <person name="Pan C."/>
            <person name="Northen T.R."/>
            <person name="Banfield J.F."/>
        </authorList>
    </citation>
    <scope>NUCLEOTIDE SEQUENCE [LARGE SCALE GENOMIC DNA]</scope>
    <source>
        <strain evidence="2">WS_2</strain>
    </source>
</reference>
<dbReference type="NCBIfam" id="TIGR04183">
    <property type="entry name" value="Por_Secre_tail"/>
    <property type="match status" value="1"/>
</dbReference>
<feature type="compositionally biased region" description="Polar residues" evidence="1">
    <location>
        <begin position="1"/>
        <end position="17"/>
    </location>
</feature>
<sequence>MSSSRATLDTTGNNSHGSYDLRTGRLSSNVSFNDPGWTSSSFVVPPGGCCHGDISKPLSISLHRTAQDHFHVRLRLASQAYRGRVDESGLLEFAGLPVGAAVVSCQGYASDPTVAVGPGSATSSAFGFAEIHPNPTSIALAVTIRLPASTPARLMAFDLQGRRLASRNLRFARAGSYTLQLEEAGTLPPGLYTLRLEQAGRSATTTFTVVR</sequence>
<gene>
    <name evidence="2" type="ORF">E6K72_07330</name>
</gene>
<proteinExistence type="predicted"/>